<dbReference type="PROSITE" id="PS50994">
    <property type="entry name" value="INTEGRASE"/>
    <property type="match status" value="1"/>
</dbReference>
<dbReference type="EMBL" id="BAAAYG010000004">
    <property type="protein sequence ID" value="GAA3283072.1"/>
    <property type="molecule type" value="Genomic_DNA"/>
</dbReference>
<gene>
    <name evidence="2" type="ORF">GCM10020260_11230</name>
</gene>
<proteinExistence type="predicted"/>
<dbReference type="InterPro" id="IPR036397">
    <property type="entry name" value="RNaseH_sf"/>
</dbReference>
<dbReference type="PANTHER" id="PTHR46889:SF4">
    <property type="entry name" value="TRANSPOSASE INSO FOR INSERTION SEQUENCE ELEMENT IS911B-RELATED"/>
    <property type="match status" value="1"/>
</dbReference>
<organism evidence="2 3">
    <name type="scientific">Nesterenkonia halobia</name>
    <dbReference type="NCBI Taxonomy" id="37922"/>
    <lineage>
        <taxon>Bacteria</taxon>
        <taxon>Bacillati</taxon>
        <taxon>Actinomycetota</taxon>
        <taxon>Actinomycetes</taxon>
        <taxon>Micrococcales</taxon>
        <taxon>Micrococcaceae</taxon>
        <taxon>Nesterenkonia</taxon>
    </lineage>
</organism>
<reference evidence="3" key="1">
    <citation type="journal article" date="2019" name="Int. J. Syst. Evol. Microbiol.">
        <title>The Global Catalogue of Microorganisms (GCM) 10K type strain sequencing project: providing services to taxonomists for standard genome sequencing and annotation.</title>
        <authorList>
            <consortium name="The Broad Institute Genomics Platform"/>
            <consortium name="The Broad Institute Genome Sequencing Center for Infectious Disease"/>
            <person name="Wu L."/>
            <person name="Ma J."/>
        </authorList>
    </citation>
    <scope>NUCLEOTIDE SEQUENCE [LARGE SCALE GENOMIC DNA]</scope>
    <source>
        <strain evidence="3">JCM 11483</strain>
    </source>
</reference>
<dbReference type="Pfam" id="PF00665">
    <property type="entry name" value="rve"/>
    <property type="match status" value="1"/>
</dbReference>
<protein>
    <recommendedName>
        <fullName evidence="1">Integrase catalytic domain-containing protein</fullName>
    </recommendedName>
</protein>
<dbReference type="InterPro" id="IPR012337">
    <property type="entry name" value="RNaseH-like_sf"/>
</dbReference>
<dbReference type="PANTHER" id="PTHR46889">
    <property type="entry name" value="TRANSPOSASE INSF FOR INSERTION SEQUENCE IS3B-RELATED"/>
    <property type="match status" value="1"/>
</dbReference>
<dbReference type="Pfam" id="PF13333">
    <property type="entry name" value="rve_2"/>
    <property type="match status" value="1"/>
</dbReference>
<keyword evidence="3" id="KW-1185">Reference proteome</keyword>
<sequence length="163" mass="18331">MYAAFVVDVFSRRVVGWQLSKSLRTDLALDSLEMGIWTRQRQGRDLADLTHHSDKGVQYLAVRYTQRLAEAGAAASVGSTGDSYDNALAEAFNSLFKAELVRNRGPWKSIDELEFATAEYIDWFNHRRLHGEIGMVPPIEFEEVHYYQNHPVPESAGAALASL</sequence>
<dbReference type="InterPro" id="IPR001584">
    <property type="entry name" value="Integrase_cat-core"/>
</dbReference>
<evidence type="ECO:0000313" key="3">
    <source>
        <dbReference type="Proteomes" id="UP001501736"/>
    </source>
</evidence>
<evidence type="ECO:0000259" key="1">
    <source>
        <dbReference type="PROSITE" id="PS50994"/>
    </source>
</evidence>
<feature type="domain" description="Integrase catalytic" evidence="1">
    <location>
        <begin position="1"/>
        <end position="145"/>
    </location>
</feature>
<evidence type="ECO:0000313" key="2">
    <source>
        <dbReference type="EMBL" id="GAA3283072.1"/>
    </source>
</evidence>
<dbReference type="Gene3D" id="3.30.420.10">
    <property type="entry name" value="Ribonuclease H-like superfamily/Ribonuclease H"/>
    <property type="match status" value="1"/>
</dbReference>
<dbReference type="Proteomes" id="UP001501736">
    <property type="component" value="Unassembled WGS sequence"/>
</dbReference>
<comment type="caution">
    <text evidence="2">The sequence shown here is derived from an EMBL/GenBank/DDBJ whole genome shotgun (WGS) entry which is preliminary data.</text>
</comment>
<accession>A0ABP6REW6</accession>
<dbReference type="SUPFAM" id="SSF53098">
    <property type="entry name" value="Ribonuclease H-like"/>
    <property type="match status" value="1"/>
</dbReference>
<dbReference type="InterPro" id="IPR050900">
    <property type="entry name" value="Transposase_IS3/IS150/IS904"/>
</dbReference>
<name>A0ABP6REW6_9MICC</name>